<dbReference type="Proteomes" id="UP000035444">
    <property type="component" value="Unassembled WGS sequence"/>
</dbReference>
<keyword evidence="1" id="KW-0472">Membrane</keyword>
<gene>
    <name evidence="2" type="ORF">WH96_13355</name>
</gene>
<feature type="transmembrane region" description="Helical" evidence="1">
    <location>
        <begin position="27"/>
        <end position="47"/>
    </location>
</feature>
<sequence>MINKRNSSKQNPFLNNKFIKGVFDLKINNIVAGLFVGFFLTQIFLPFSGDFAFLQYPACGIRNGLTSLQYWNSLDTAVEELEISQGISSRILNLLKDRDELKNRFKILQEDRKIIVKALISKRRECSSQDECNPEDIDSHTVIDSLLLSTPLTLDMIDQSIERTKKEFKEIVRKRQQIEDNRESDEEAKKRIIAFYDMPKACVNLLKYPEILRVGSNLGLELTP</sequence>
<keyword evidence="1" id="KW-1133">Transmembrane helix</keyword>
<accession>A0A0H2MC89</accession>
<evidence type="ECO:0000313" key="3">
    <source>
        <dbReference type="Proteomes" id="UP000035444"/>
    </source>
</evidence>
<reference evidence="2 3" key="1">
    <citation type="submission" date="2015-03" db="EMBL/GenBank/DDBJ databases">
        <title>Genome Sequence of Kiloniella spongiae MEBiC09566, isolated from a marine sponge.</title>
        <authorList>
            <person name="Shao Z."/>
            <person name="Wang L."/>
            <person name="Li X."/>
        </authorList>
    </citation>
    <scope>NUCLEOTIDE SEQUENCE [LARGE SCALE GENOMIC DNA]</scope>
    <source>
        <strain evidence="2 3">MEBiC09566</strain>
    </source>
</reference>
<proteinExistence type="predicted"/>
<keyword evidence="3" id="KW-1185">Reference proteome</keyword>
<evidence type="ECO:0000313" key="2">
    <source>
        <dbReference type="EMBL" id="KLN60169.1"/>
    </source>
</evidence>
<name>A0A0H2MC89_9PROT</name>
<protein>
    <submittedName>
        <fullName evidence="2">Uncharacterized protein</fullName>
    </submittedName>
</protein>
<evidence type="ECO:0000256" key="1">
    <source>
        <dbReference type="SAM" id="Phobius"/>
    </source>
</evidence>
<keyword evidence="1" id="KW-0812">Transmembrane</keyword>
<dbReference type="EMBL" id="LAQL01000008">
    <property type="protein sequence ID" value="KLN60169.1"/>
    <property type="molecule type" value="Genomic_DNA"/>
</dbReference>
<dbReference type="AlphaFoldDB" id="A0A0H2MC89"/>
<comment type="caution">
    <text evidence="2">The sequence shown here is derived from an EMBL/GenBank/DDBJ whole genome shotgun (WGS) entry which is preliminary data.</text>
</comment>
<organism evidence="2 3">
    <name type="scientific">Kiloniella spongiae</name>
    <dbReference type="NCBI Taxonomy" id="1489064"/>
    <lineage>
        <taxon>Bacteria</taxon>
        <taxon>Pseudomonadati</taxon>
        <taxon>Pseudomonadota</taxon>
        <taxon>Alphaproteobacteria</taxon>
        <taxon>Rhodospirillales</taxon>
        <taxon>Kiloniellaceae</taxon>
        <taxon>Kiloniella</taxon>
    </lineage>
</organism>